<evidence type="ECO:0000256" key="5">
    <source>
        <dbReference type="ARBA" id="ARBA00022454"/>
    </source>
</evidence>
<dbReference type="GO" id="GO:0035861">
    <property type="term" value="C:site of double-strand break"/>
    <property type="evidence" value="ECO:0007669"/>
    <property type="project" value="TreeGrafter"/>
</dbReference>
<feature type="compositionally biased region" description="Low complexity" evidence="18">
    <location>
        <begin position="513"/>
        <end position="527"/>
    </location>
</feature>
<keyword evidence="8 16" id="KW-0255">Endonuclease</keyword>
<feature type="active site" description="Proton donor" evidence="17">
    <location>
        <position position="123"/>
    </location>
</feature>
<dbReference type="Gene3D" id="3.60.21.10">
    <property type="match status" value="1"/>
</dbReference>
<keyword evidence="5" id="KW-0158">Chromosome</keyword>
<dbReference type="GO" id="GO:0000724">
    <property type="term" value="P:double-strand break repair via homologous recombination"/>
    <property type="evidence" value="ECO:0007669"/>
    <property type="project" value="TreeGrafter"/>
</dbReference>
<evidence type="ECO:0000256" key="11">
    <source>
        <dbReference type="ARBA" id="ARBA00022839"/>
    </source>
</evidence>
<dbReference type="GO" id="GO:0042138">
    <property type="term" value="P:meiotic DNA double-strand break formation"/>
    <property type="evidence" value="ECO:0007669"/>
    <property type="project" value="TreeGrafter"/>
</dbReference>
<dbReference type="FunFam" id="3.60.21.10:FF:000019">
    <property type="entry name" value="Double-strand break repair protein"/>
    <property type="match status" value="1"/>
</dbReference>
<sequence length="643" mass="71253">MAADEQRRNTLKILIATDNHLGVWERDNVRRDDSFDAFEEVFEMAQRLEVDCVLLGGDLFHENKPSRSTLIRAMGTLTRHCLSDKPVNFQVLSDQSAFERKCVNFEDPNLNIGMPVFTIHGNHDDPSGDGNLSSVDVLSSCGLVNYFGKMTLGGSQGPGKIRLAPVLLQKGSTKVALYGLGHIRDERLGRLFQTPGCVEWIRPKESPGYPTDDWFNIFVLHQNRVQHGQHAKNCIQEKCLASFLDLVIWGHEHECIPEPQESAVGNFSILQPGSSVATALSEGESKPKHVFVLDILGDKWRTMRHEIKSVRPYEFAQVTLADQMEVDCQNQDSIKKFLERRVEQMLEKALKDKPPAKPGQKPLIRLRVDYTGCSTISSQIFGQMFVGKVANPHDLLLWTRASKRNRDAVVEDNALGSYVRPEEHDQDRIDELIVATLQHDLEILPEDELANALRNFVDKDEKGALAAMYNASLAETQKAAIASDAARAIEDEQHVGDVISKQVKQRQSKKEVAAALGRARAPGPTAPVHGEENAHKGRPADDDVELPASARPPSSNTPNDVINAESSADVRPPTVDEGLDSPRTRGAQRKRTRLSSATKARAATATPAVNAAERPGAFVSSDDEEDVRRARAPPSRRGRRRQA</sequence>
<name>A0A8S1IUH7_9CHLO</name>
<dbReference type="InterPro" id="IPR003701">
    <property type="entry name" value="Mre11"/>
</dbReference>
<evidence type="ECO:0000256" key="2">
    <source>
        <dbReference type="ARBA" id="ARBA00004123"/>
    </source>
</evidence>
<dbReference type="GO" id="GO:0007095">
    <property type="term" value="P:mitotic G2 DNA damage checkpoint signaling"/>
    <property type="evidence" value="ECO:0007669"/>
    <property type="project" value="TreeGrafter"/>
</dbReference>
<evidence type="ECO:0000256" key="7">
    <source>
        <dbReference type="ARBA" id="ARBA00022723"/>
    </source>
</evidence>
<dbReference type="GO" id="GO:0000014">
    <property type="term" value="F:single-stranded DNA endodeoxyribonuclease activity"/>
    <property type="evidence" value="ECO:0007669"/>
    <property type="project" value="TreeGrafter"/>
</dbReference>
<dbReference type="AlphaFoldDB" id="A0A8S1IUH7"/>
<evidence type="ECO:0000256" key="3">
    <source>
        <dbReference type="ARBA" id="ARBA00004286"/>
    </source>
</evidence>
<dbReference type="GO" id="GO:0006303">
    <property type="term" value="P:double-strand break repair via nonhomologous end joining"/>
    <property type="evidence" value="ECO:0007669"/>
    <property type="project" value="TreeGrafter"/>
</dbReference>
<reference evidence="20" key="1">
    <citation type="submission" date="2020-12" db="EMBL/GenBank/DDBJ databases">
        <authorList>
            <person name="Iha C."/>
        </authorList>
    </citation>
    <scope>NUCLEOTIDE SEQUENCE</scope>
</reference>
<comment type="cofactor">
    <cofactor evidence="1 16">
        <name>Mn(2+)</name>
        <dbReference type="ChEBI" id="CHEBI:29035"/>
    </cofactor>
</comment>
<keyword evidence="13 16" id="KW-0464">Manganese</keyword>
<feature type="compositionally biased region" description="Basic and acidic residues" evidence="18">
    <location>
        <begin position="529"/>
        <end position="541"/>
    </location>
</feature>
<dbReference type="InterPro" id="IPR041796">
    <property type="entry name" value="Mre11_N"/>
</dbReference>
<keyword evidence="10 16" id="KW-0378">Hydrolase</keyword>
<evidence type="ECO:0000256" key="12">
    <source>
        <dbReference type="ARBA" id="ARBA00023204"/>
    </source>
</evidence>
<evidence type="ECO:0000256" key="6">
    <source>
        <dbReference type="ARBA" id="ARBA00022722"/>
    </source>
</evidence>
<proteinExistence type="inferred from homology"/>
<evidence type="ECO:0000256" key="10">
    <source>
        <dbReference type="ARBA" id="ARBA00022801"/>
    </source>
</evidence>
<feature type="compositionally biased region" description="Low complexity" evidence="18">
    <location>
        <begin position="594"/>
        <end position="614"/>
    </location>
</feature>
<accession>A0A8S1IUH7</accession>
<comment type="function">
    <text evidence="16">Core component of the MRN complex, which plays a central role in double-strand break (DSB) repair, DNA recombination, maintenance of telomere integrity and meiosis. The MRN complex is involved in the repair of DNA double-strand breaks (DSBs) via homologous recombination (HR), an error-free mechanism which primarily occurs during S and G2 phases. The complex (1) mediates the end resection of damaged DNA, which generates proper single-stranded DNA, a key initial steps in HR, and is (2) required for the recruitment of other repair factors and efficient activation of ATM and ATR upon DNA damage. Within the MRN complex, MRE11 possesses both single-strand endonuclease activity and double-strand-specific 3'-5' exonuclease activity. MRE11 first endonucleolytically cleaves the 5' strand at DNA DSB ends to prevent non-homologous end joining (NHEJ) and licence HR. It then generates a single-stranded DNA gap via 3' to 5' exonucleolytic degradation, which is required for single-strand invasion and recombination.</text>
</comment>
<dbReference type="Pfam" id="PF04152">
    <property type="entry name" value="Mre11_DNA_bind"/>
    <property type="match status" value="1"/>
</dbReference>
<dbReference type="EMBL" id="CAJHUC010000651">
    <property type="protein sequence ID" value="CAD7697390.1"/>
    <property type="molecule type" value="Genomic_DNA"/>
</dbReference>
<evidence type="ECO:0000256" key="15">
    <source>
        <dbReference type="ARBA" id="ARBA00023254"/>
    </source>
</evidence>
<dbReference type="SMART" id="SM01347">
    <property type="entry name" value="Mre11_DNA_bind"/>
    <property type="match status" value="1"/>
</dbReference>
<comment type="subcellular location">
    <subcellularLocation>
        <location evidence="3">Chromosome</location>
    </subcellularLocation>
    <subcellularLocation>
        <location evidence="2 16">Nucleus</location>
    </subcellularLocation>
</comment>
<evidence type="ECO:0000256" key="16">
    <source>
        <dbReference type="PIRNR" id="PIRNR000882"/>
    </source>
</evidence>
<dbReference type="Gene3D" id="3.30.110.110">
    <property type="entry name" value="Mre11, capping domain"/>
    <property type="match status" value="1"/>
</dbReference>
<evidence type="ECO:0000256" key="1">
    <source>
        <dbReference type="ARBA" id="ARBA00001936"/>
    </source>
</evidence>
<feature type="compositionally biased region" description="Polar residues" evidence="18">
    <location>
        <begin position="552"/>
        <end position="566"/>
    </location>
</feature>
<dbReference type="GO" id="GO:0030870">
    <property type="term" value="C:Mre11 complex"/>
    <property type="evidence" value="ECO:0007669"/>
    <property type="project" value="UniProtKB-UniRule"/>
</dbReference>
<feature type="region of interest" description="Disordered" evidence="18">
    <location>
        <begin position="499"/>
        <end position="643"/>
    </location>
</feature>
<evidence type="ECO:0000256" key="13">
    <source>
        <dbReference type="ARBA" id="ARBA00023211"/>
    </source>
</evidence>
<dbReference type="OrthoDB" id="30417at2759"/>
<dbReference type="GO" id="GO:0097552">
    <property type="term" value="P:mitochondrial double-strand break repair via homologous recombination"/>
    <property type="evidence" value="ECO:0007669"/>
    <property type="project" value="TreeGrafter"/>
</dbReference>
<dbReference type="GO" id="GO:0000723">
    <property type="term" value="P:telomere maintenance"/>
    <property type="evidence" value="ECO:0007669"/>
    <property type="project" value="TreeGrafter"/>
</dbReference>
<evidence type="ECO:0000256" key="9">
    <source>
        <dbReference type="ARBA" id="ARBA00022763"/>
    </source>
</evidence>
<gene>
    <name evidence="20" type="ORF">OSTQU699_LOCUS2751</name>
</gene>
<keyword evidence="14 16" id="KW-0539">Nucleus</keyword>
<feature type="compositionally biased region" description="Basic residues" evidence="18">
    <location>
        <begin position="630"/>
        <end position="643"/>
    </location>
</feature>
<evidence type="ECO:0000256" key="17">
    <source>
        <dbReference type="PIRSR" id="PIRSR000882-1"/>
    </source>
</evidence>
<comment type="caution">
    <text evidence="20">The sequence shown here is derived from an EMBL/GenBank/DDBJ whole genome shotgun (WGS) entry which is preliminary data.</text>
</comment>
<keyword evidence="6 16" id="KW-0540">Nuclease</keyword>
<dbReference type="PIRSF" id="PIRSF000882">
    <property type="entry name" value="DSB_repair_MRE11"/>
    <property type="match status" value="1"/>
</dbReference>
<evidence type="ECO:0000313" key="21">
    <source>
        <dbReference type="Proteomes" id="UP000708148"/>
    </source>
</evidence>
<organism evidence="20 21">
    <name type="scientific">Ostreobium quekettii</name>
    <dbReference type="NCBI Taxonomy" id="121088"/>
    <lineage>
        <taxon>Eukaryota</taxon>
        <taxon>Viridiplantae</taxon>
        <taxon>Chlorophyta</taxon>
        <taxon>core chlorophytes</taxon>
        <taxon>Ulvophyceae</taxon>
        <taxon>TCBD clade</taxon>
        <taxon>Bryopsidales</taxon>
        <taxon>Ostreobineae</taxon>
        <taxon>Ostreobiaceae</taxon>
        <taxon>Ostreobium</taxon>
    </lineage>
</organism>
<dbReference type="InterPro" id="IPR007281">
    <property type="entry name" value="Mre11_DNA-bd"/>
</dbReference>
<keyword evidence="21" id="KW-1185">Reference proteome</keyword>
<dbReference type="GO" id="GO:0030145">
    <property type="term" value="F:manganese ion binding"/>
    <property type="evidence" value="ECO:0007669"/>
    <property type="project" value="UniProtKB-UniRule"/>
</dbReference>
<keyword evidence="9 16" id="KW-0227">DNA damage</keyword>
<dbReference type="InterPro" id="IPR029052">
    <property type="entry name" value="Metallo-depent_PP-like"/>
</dbReference>
<feature type="domain" description="Mre11 DNA-binding" evidence="19">
    <location>
        <begin position="300"/>
        <end position="456"/>
    </location>
</feature>
<dbReference type="InterPro" id="IPR038487">
    <property type="entry name" value="Mre11_capping_dom"/>
</dbReference>
<protein>
    <recommendedName>
        <fullName evidence="16">Double-strand break repair protein</fullName>
    </recommendedName>
</protein>
<evidence type="ECO:0000313" key="20">
    <source>
        <dbReference type="EMBL" id="CAD7697390.1"/>
    </source>
</evidence>
<dbReference type="SUPFAM" id="SSF56300">
    <property type="entry name" value="Metallo-dependent phosphatases"/>
    <property type="match status" value="1"/>
</dbReference>
<dbReference type="CDD" id="cd00840">
    <property type="entry name" value="MPP_Mre11_N"/>
    <property type="match status" value="1"/>
</dbReference>
<evidence type="ECO:0000256" key="4">
    <source>
        <dbReference type="ARBA" id="ARBA00009028"/>
    </source>
</evidence>
<dbReference type="Pfam" id="PF00149">
    <property type="entry name" value="Metallophos"/>
    <property type="match status" value="1"/>
</dbReference>
<keyword evidence="12 16" id="KW-0234">DNA repair</keyword>
<evidence type="ECO:0000256" key="8">
    <source>
        <dbReference type="ARBA" id="ARBA00022759"/>
    </source>
</evidence>
<evidence type="ECO:0000256" key="14">
    <source>
        <dbReference type="ARBA" id="ARBA00023242"/>
    </source>
</evidence>
<keyword evidence="15 16" id="KW-0469">Meiosis</keyword>
<dbReference type="GO" id="GO:0008296">
    <property type="term" value="F:3'-5'-DNA exonuclease activity"/>
    <property type="evidence" value="ECO:0007669"/>
    <property type="project" value="InterPro"/>
</dbReference>
<evidence type="ECO:0000256" key="18">
    <source>
        <dbReference type="SAM" id="MobiDB-lite"/>
    </source>
</evidence>
<comment type="similarity">
    <text evidence="4 16">Belongs to the MRE11/RAD32 family.</text>
</comment>
<keyword evidence="7" id="KW-0479">Metal-binding</keyword>
<dbReference type="Proteomes" id="UP000708148">
    <property type="component" value="Unassembled WGS sequence"/>
</dbReference>
<evidence type="ECO:0000259" key="19">
    <source>
        <dbReference type="SMART" id="SM01347"/>
    </source>
</evidence>
<dbReference type="InterPro" id="IPR004843">
    <property type="entry name" value="Calcineurin-like_PHP"/>
</dbReference>
<keyword evidence="11 16" id="KW-0269">Exonuclease</keyword>
<dbReference type="PANTHER" id="PTHR10139">
    <property type="entry name" value="DOUBLE-STRAND BREAK REPAIR PROTEIN MRE11"/>
    <property type="match status" value="1"/>
</dbReference>
<dbReference type="PANTHER" id="PTHR10139:SF1">
    <property type="entry name" value="DOUBLE-STRAND BREAK REPAIR PROTEIN MRE11"/>
    <property type="match status" value="1"/>
</dbReference>